<dbReference type="HOGENOM" id="CLU_2762220_0_0_1"/>
<sequence>MNHIAAPAVEGGCGAGKRGEGGKARQWRRKKRKKEEEEEGDGHRSLLLPGLLDGRRGSVPNLGGEGGGGA</sequence>
<keyword evidence="3" id="KW-1185">Reference proteome</keyword>
<reference evidence="2" key="1">
    <citation type="submission" date="2015-04" db="UniProtKB">
        <authorList>
            <consortium name="EnsemblPlants"/>
        </authorList>
    </citation>
    <scope>IDENTIFICATION</scope>
</reference>
<name>A0A0E0LHV5_ORYPU</name>
<organism evidence="2">
    <name type="scientific">Oryza punctata</name>
    <name type="common">Red rice</name>
    <dbReference type="NCBI Taxonomy" id="4537"/>
    <lineage>
        <taxon>Eukaryota</taxon>
        <taxon>Viridiplantae</taxon>
        <taxon>Streptophyta</taxon>
        <taxon>Embryophyta</taxon>
        <taxon>Tracheophyta</taxon>
        <taxon>Spermatophyta</taxon>
        <taxon>Magnoliopsida</taxon>
        <taxon>Liliopsida</taxon>
        <taxon>Poales</taxon>
        <taxon>Poaceae</taxon>
        <taxon>BOP clade</taxon>
        <taxon>Oryzoideae</taxon>
        <taxon>Oryzeae</taxon>
        <taxon>Oryzinae</taxon>
        <taxon>Oryza</taxon>
    </lineage>
</organism>
<dbReference type="Proteomes" id="UP000026962">
    <property type="component" value="Chromosome 7"/>
</dbReference>
<evidence type="ECO:0000313" key="3">
    <source>
        <dbReference type="Proteomes" id="UP000026962"/>
    </source>
</evidence>
<dbReference type="EnsemblPlants" id="OPUNC07G05080.1">
    <property type="protein sequence ID" value="OPUNC07G05080.1"/>
    <property type="gene ID" value="OPUNC07G05080"/>
</dbReference>
<evidence type="ECO:0000256" key="1">
    <source>
        <dbReference type="SAM" id="MobiDB-lite"/>
    </source>
</evidence>
<protein>
    <submittedName>
        <fullName evidence="2">Uncharacterized protein</fullName>
    </submittedName>
</protein>
<accession>A0A0E0LHV5</accession>
<dbReference type="Gramene" id="OPUNC07G05080.1">
    <property type="protein sequence ID" value="OPUNC07G05080.1"/>
    <property type="gene ID" value="OPUNC07G05080"/>
</dbReference>
<dbReference type="AlphaFoldDB" id="A0A0E0LHV5"/>
<feature type="region of interest" description="Disordered" evidence="1">
    <location>
        <begin position="1"/>
        <end position="70"/>
    </location>
</feature>
<proteinExistence type="predicted"/>
<reference evidence="2" key="2">
    <citation type="submission" date="2018-05" db="EMBL/GenBank/DDBJ databases">
        <title>OpunRS2 (Oryza punctata Reference Sequence Version 2).</title>
        <authorList>
            <person name="Zhang J."/>
            <person name="Kudrna D."/>
            <person name="Lee S."/>
            <person name="Talag J."/>
            <person name="Welchert J."/>
            <person name="Wing R.A."/>
        </authorList>
    </citation>
    <scope>NUCLEOTIDE SEQUENCE [LARGE SCALE GENOMIC DNA]</scope>
</reference>
<evidence type="ECO:0000313" key="2">
    <source>
        <dbReference type="EnsemblPlants" id="OPUNC07G05080.1"/>
    </source>
</evidence>